<reference evidence="2" key="1">
    <citation type="journal article" date="2022" name="bioRxiv">
        <title>Sequencing and chromosome-scale assembly of the giantPleurodeles waltlgenome.</title>
        <authorList>
            <person name="Brown T."/>
            <person name="Elewa A."/>
            <person name="Iarovenko S."/>
            <person name="Subramanian E."/>
            <person name="Araus A.J."/>
            <person name="Petzold A."/>
            <person name="Susuki M."/>
            <person name="Suzuki K.-i.T."/>
            <person name="Hayashi T."/>
            <person name="Toyoda A."/>
            <person name="Oliveira C."/>
            <person name="Osipova E."/>
            <person name="Leigh N.D."/>
            <person name="Simon A."/>
            <person name="Yun M.H."/>
        </authorList>
    </citation>
    <scope>NUCLEOTIDE SEQUENCE</scope>
    <source>
        <strain evidence="2">20211129_DDA</strain>
        <tissue evidence="2">Liver</tissue>
    </source>
</reference>
<dbReference type="AlphaFoldDB" id="A0AAV7VFE4"/>
<evidence type="ECO:0000256" key="1">
    <source>
        <dbReference type="SAM" id="MobiDB-lite"/>
    </source>
</evidence>
<dbReference type="EMBL" id="JANPWB010000003">
    <property type="protein sequence ID" value="KAJ1198759.1"/>
    <property type="molecule type" value="Genomic_DNA"/>
</dbReference>
<comment type="caution">
    <text evidence="2">The sequence shown here is derived from an EMBL/GenBank/DDBJ whole genome shotgun (WGS) entry which is preliminary data.</text>
</comment>
<accession>A0AAV7VFE4</accession>
<protein>
    <submittedName>
        <fullName evidence="2">Uncharacterized protein</fullName>
    </submittedName>
</protein>
<evidence type="ECO:0000313" key="3">
    <source>
        <dbReference type="Proteomes" id="UP001066276"/>
    </source>
</evidence>
<dbReference type="Proteomes" id="UP001066276">
    <property type="component" value="Chromosome 2_1"/>
</dbReference>
<sequence length="116" mass="12147">MAASAWEVAQQCCVCGPASGPTAVLVTASGEHGGSQDAGDPSGRSSPRIRASAGPDLGWAGLQQGSPGRRRRLRARLLSPRRSQIISGPSRRSSTDPSANPGPRGTWRSVHRTHRL</sequence>
<evidence type="ECO:0000313" key="2">
    <source>
        <dbReference type="EMBL" id="KAJ1198759.1"/>
    </source>
</evidence>
<feature type="compositionally biased region" description="Polar residues" evidence="1">
    <location>
        <begin position="85"/>
        <end position="98"/>
    </location>
</feature>
<gene>
    <name evidence="2" type="ORF">NDU88_002598</name>
</gene>
<feature type="region of interest" description="Disordered" evidence="1">
    <location>
        <begin position="26"/>
        <end position="116"/>
    </location>
</feature>
<keyword evidence="3" id="KW-1185">Reference proteome</keyword>
<proteinExistence type="predicted"/>
<name>A0AAV7VFE4_PLEWA</name>
<organism evidence="2 3">
    <name type="scientific">Pleurodeles waltl</name>
    <name type="common">Iberian ribbed newt</name>
    <dbReference type="NCBI Taxonomy" id="8319"/>
    <lineage>
        <taxon>Eukaryota</taxon>
        <taxon>Metazoa</taxon>
        <taxon>Chordata</taxon>
        <taxon>Craniata</taxon>
        <taxon>Vertebrata</taxon>
        <taxon>Euteleostomi</taxon>
        <taxon>Amphibia</taxon>
        <taxon>Batrachia</taxon>
        <taxon>Caudata</taxon>
        <taxon>Salamandroidea</taxon>
        <taxon>Salamandridae</taxon>
        <taxon>Pleurodelinae</taxon>
        <taxon>Pleurodeles</taxon>
    </lineage>
</organism>